<evidence type="ECO:0000313" key="4">
    <source>
        <dbReference type="Proteomes" id="UP001165121"/>
    </source>
</evidence>
<gene>
    <name evidence="3" type="ORF">Pfra01_001406700</name>
</gene>
<feature type="coiled-coil region" evidence="1">
    <location>
        <begin position="658"/>
        <end position="810"/>
    </location>
</feature>
<feature type="compositionally biased region" description="Polar residues" evidence="2">
    <location>
        <begin position="823"/>
        <end position="852"/>
    </location>
</feature>
<dbReference type="Proteomes" id="UP001165121">
    <property type="component" value="Unassembled WGS sequence"/>
</dbReference>
<accession>A0A9W6XPD7</accession>
<proteinExistence type="predicted"/>
<reference evidence="3" key="1">
    <citation type="submission" date="2023-04" db="EMBL/GenBank/DDBJ databases">
        <title>Phytophthora fragariaefolia NBRC 109709.</title>
        <authorList>
            <person name="Ichikawa N."/>
            <person name="Sato H."/>
            <person name="Tonouchi N."/>
        </authorList>
    </citation>
    <scope>NUCLEOTIDE SEQUENCE</scope>
    <source>
        <strain evidence="3">NBRC 109709</strain>
    </source>
</reference>
<evidence type="ECO:0000256" key="1">
    <source>
        <dbReference type="SAM" id="Coils"/>
    </source>
</evidence>
<dbReference type="AlphaFoldDB" id="A0A9W6XPD7"/>
<protein>
    <submittedName>
        <fullName evidence="3">Unnamed protein product</fullName>
    </submittedName>
</protein>
<feature type="region of interest" description="Disordered" evidence="2">
    <location>
        <begin position="580"/>
        <end position="600"/>
    </location>
</feature>
<dbReference type="EMBL" id="BSXT01001461">
    <property type="protein sequence ID" value="GMF42651.1"/>
    <property type="molecule type" value="Genomic_DNA"/>
</dbReference>
<feature type="region of interest" description="Disordered" evidence="2">
    <location>
        <begin position="418"/>
        <end position="440"/>
    </location>
</feature>
<keyword evidence="1" id="KW-0175">Coiled coil</keyword>
<evidence type="ECO:0000313" key="3">
    <source>
        <dbReference type="EMBL" id="GMF42651.1"/>
    </source>
</evidence>
<feature type="compositionally biased region" description="Basic and acidic residues" evidence="2">
    <location>
        <begin position="48"/>
        <end position="59"/>
    </location>
</feature>
<feature type="compositionally biased region" description="Basic and acidic residues" evidence="2">
    <location>
        <begin position="582"/>
        <end position="593"/>
    </location>
</feature>
<feature type="region of interest" description="Disordered" evidence="2">
    <location>
        <begin position="818"/>
        <end position="864"/>
    </location>
</feature>
<feature type="region of interest" description="Disordered" evidence="2">
    <location>
        <begin position="26"/>
        <end position="112"/>
    </location>
</feature>
<comment type="caution">
    <text evidence="3">The sequence shown here is derived from an EMBL/GenBank/DDBJ whole genome shotgun (WGS) entry which is preliminary data.</text>
</comment>
<dbReference type="OrthoDB" id="1060944at2759"/>
<name>A0A9W6XPD7_9STRA</name>
<organism evidence="3 4">
    <name type="scientific">Phytophthora fragariaefolia</name>
    <dbReference type="NCBI Taxonomy" id="1490495"/>
    <lineage>
        <taxon>Eukaryota</taxon>
        <taxon>Sar</taxon>
        <taxon>Stramenopiles</taxon>
        <taxon>Oomycota</taxon>
        <taxon>Peronosporomycetes</taxon>
        <taxon>Peronosporales</taxon>
        <taxon>Peronosporaceae</taxon>
        <taxon>Phytophthora</taxon>
    </lineage>
</organism>
<evidence type="ECO:0000256" key="2">
    <source>
        <dbReference type="SAM" id="MobiDB-lite"/>
    </source>
</evidence>
<feature type="coiled-coil region" evidence="1">
    <location>
        <begin position="263"/>
        <end position="297"/>
    </location>
</feature>
<keyword evidence="4" id="KW-1185">Reference proteome</keyword>
<sequence length="913" mass="101547">MLPQLQTLDGRDVTAAEQLDAKLQLKTPIGDEAASPAASPTRLLTPESLRRNAGEHETEPAPLGVGAGGEGGRREDGPGESSSGDLCSHDSTERRGADTAENQPSPLILPSTGLPAASTVVFATADRLEMRRPTGRQEKVDVERPGRNEAYVMQGSGGDFASKPRMNHGSSTGSREVLLKSRVDALEAIMAVQDKTMKNTLARFGEQSAGSQLTLSVKNGNGVAPTVEAAAAVYTQLLAAWREKCVALTVQARSSELTHEALFNEYRQQKHQVCEELAQCEEKLEICQQRAADFEAQRDLEIVAARQAEDRRVQANSKTVQAVRSLALEREKLQHLSQTVVQFTGGVVRDKMEQLHICSSRLEALQRRLLFAKERVELAATLVKHREVWVRNSEAAMEAERRVWAHRLDQMRNMTLQNEESKQENNGGNSNTAMPSNTNGKILRPATETALRALFHRIDAYDTGLVRSQTLLQALRRGDPDVLSAVGGPKKLLKLVSHVETAIRKLSLGGGGTYTLTWGEFLLFFIPESSVSLTRFLQDVEAPDSGDIVTLEQLGGRCALCTAVKGSELPTLPLTFPVRTADPVEKAEGEPKSPKRRKERRALETLSHAELVHQNTILIADRERLRRIVARDAHDLRDQLRGIRREWEVKTGEVVYQKDRLQRELSEKDIALHSMQSRCEAANTARDEALLEVQRLRHQLLSQEQAFEQQKKKSEVEHADQLQHEQELWQAEIEDARLAHSLLQSDHSKQQVRIRQLERDLSRQKEALLAHETERVASLEDKVLRRDTELARLRRERNTILSSLREQEHKLSLATKPVERIPTESSATQTEVPSAKTRSVASQTTVKVSTASDPKAEDGSGRMSINEISTLNLLDEGKQSSLQADTAVTYLTPQDVNLRLQKLQSLTESLLAD</sequence>
<feature type="compositionally biased region" description="Basic and acidic residues" evidence="2">
    <location>
        <begin position="87"/>
        <end position="98"/>
    </location>
</feature>